<dbReference type="InterPro" id="IPR004842">
    <property type="entry name" value="SLC12A_fam"/>
</dbReference>
<keyword evidence="3" id="KW-1133">Transmembrane helix</keyword>
<dbReference type="Proteomes" id="UP000299102">
    <property type="component" value="Unassembled WGS sequence"/>
</dbReference>
<evidence type="ECO:0000256" key="3">
    <source>
        <dbReference type="ARBA" id="ARBA00022989"/>
    </source>
</evidence>
<evidence type="ECO:0000256" key="4">
    <source>
        <dbReference type="ARBA" id="ARBA00023136"/>
    </source>
</evidence>
<evidence type="ECO:0000256" key="1">
    <source>
        <dbReference type="ARBA" id="ARBA00004141"/>
    </source>
</evidence>
<dbReference type="OrthoDB" id="2020542at2759"/>
<sequence length="235" mass="26341">MSFVDVDSRRGIGAVVNAAVGLAAGGRAAARRASSFTCVDQFTRRQSGTVDVWWIYDDGGLTLLLPYILSIRRAWASCPLRVFTLANKQTELELEERNMASLLSKFRIDYSALKMVADITRRPRDSTLAYFDTLIAPFRDKNSNSHTNDAESNAYITDEDLMAACDRTYRHLRLRELISEQSSGARLVCVTLPMPRRRAFVPPPLYHAWLHAIATAGERVLLVRGNHAAVLTFYS</sequence>
<dbReference type="InterPro" id="IPR018491">
    <property type="entry name" value="SLC12_C"/>
</dbReference>
<evidence type="ECO:0000313" key="7">
    <source>
        <dbReference type="Proteomes" id="UP000299102"/>
    </source>
</evidence>
<feature type="domain" description="SLC12A transporter C-terminal" evidence="5">
    <location>
        <begin position="34"/>
        <end position="235"/>
    </location>
</feature>
<dbReference type="STRING" id="151549.A0A4C1UV13"/>
<gene>
    <name evidence="6" type="ORF">EVAR_27935_1</name>
</gene>
<dbReference type="GO" id="GO:0055064">
    <property type="term" value="P:chloride ion homeostasis"/>
    <property type="evidence" value="ECO:0007669"/>
    <property type="project" value="TreeGrafter"/>
</dbReference>
<evidence type="ECO:0000259" key="5">
    <source>
        <dbReference type="Pfam" id="PF03522"/>
    </source>
</evidence>
<dbReference type="GO" id="GO:0055078">
    <property type="term" value="P:sodium ion homeostasis"/>
    <property type="evidence" value="ECO:0007669"/>
    <property type="project" value="TreeGrafter"/>
</dbReference>
<proteinExistence type="predicted"/>
<organism evidence="6 7">
    <name type="scientific">Eumeta variegata</name>
    <name type="common">Bagworm moth</name>
    <name type="synonym">Eumeta japonica</name>
    <dbReference type="NCBI Taxonomy" id="151549"/>
    <lineage>
        <taxon>Eukaryota</taxon>
        <taxon>Metazoa</taxon>
        <taxon>Ecdysozoa</taxon>
        <taxon>Arthropoda</taxon>
        <taxon>Hexapoda</taxon>
        <taxon>Insecta</taxon>
        <taxon>Pterygota</taxon>
        <taxon>Neoptera</taxon>
        <taxon>Endopterygota</taxon>
        <taxon>Lepidoptera</taxon>
        <taxon>Glossata</taxon>
        <taxon>Ditrysia</taxon>
        <taxon>Tineoidea</taxon>
        <taxon>Psychidae</taxon>
        <taxon>Oiketicinae</taxon>
        <taxon>Eumeta</taxon>
    </lineage>
</organism>
<reference evidence="6 7" key="1">
    <citation type="journal article" date="2019" name="Commun. Biol.">
        <title>The bagworm genome reveals a unique fibroin gene that provides high tensile strength.</title>
        <authorList>
            <person name="Kono N."/>
            <person name="Nakamura H."/>
            <person name="Ohtoshi R."/>
            <person name="Tomita M."/>
            <person name="Numata K."/>
            <person name="Arakawa K."/>
        </authorList>
    </citation>
    <scope>NUCLEOTIDE SEQUENCE [LARGE SCALE GENOMIC DNA]</scope>
</reference>
<keyword evidence="2" id="KW-0812">Transmembrane</keyword>
<evidence type="ECO:0000256" key="2">
    <source>
        <dbReference type="ARBA" id="ARBA00022692"/>
    </source>
</evidence>
<dbReference type="AlphaFoldDB" id="A0A4C1UV13"/>
<dbReference type="EMBL" id="BGZK01000231">
    <property type="protein sequence ID" value="GBP30321.1"/>
    <property type="molecule type" value="Genomic_DNA"/>
</dbReference>
<dbReference type="Pfam" id="PF03522">
    <property type="entry name" value="SLC12"/>
    <property type="match status" value="1"/>
</dbReference>
<keyword evidence="4" id="KW-0472">Membrane</keyword>
<dbReference type="GO" id="GO:0006884">
    <property type="term" value="P:cell volume homeostasis"/>
    <property type="evidence" value="ECO:0007669"/>
    <property type="project" value="TreeGrafter"/>
</dbReference>
<name>A0A4C1UV13_EUMVA</name>
<dbReference type="PANTHER" id="PTHR11827:SF103">
    <property type="entry name" value="SODIUM CHLORIDE COTRANSPORTER 69, ISOFORM E"/>
    <property type="match status" value="1"/>
</dbReference>
<protein>
    <submittedName>
        <fullName evidence="6">Bumetanide-sensitive sodium-(Potassium)-chloride cotransporter</fullName>
    </submittedName>
</protein>
<dbReference type="GO" id="GO:0016020">
    <property type="term" value="C:membrane"/>
    <property type="evidence" value="ECO:0007669"/>
    <property type="project" value="UniProtKB-SubCell"/>
</dbReference>
<dbReference type="GO" id="GO:0008511">
    <property type="term" value="F:sodium:potassium:chloride symporter activity"/>
    <property type="evidence" value="ECO:0007669"/>
    <property type="project" value="TreeGrafter"/>
</dbReference>
<comment type="caution">
    <text evidence="6">The sequence shown here is derived from an EMBL/GenBank/DDBJ whole genome shotgun (WGS) entry which is preliminary data.</text>
</comment>
<evidence type="ECO:0000313" key="6">
    <source>
        <dbReference type="EMBL" id="GBP30321.1"/>
    </source>
</evidence>
<dbReference type="GO" id="GO:1990573">
    <property type="term" value="P:potassium ion import across plasma membrane"/>
    <property type="evidence" value="ECO:0007669"/>
    <property type="project" value="TreeGrafter"/>
</dbReference>
<dbReference type="PANTHER" id="PTHR11827">
    <property type="entry name" value="SOLUTE CARRIER FAMILY 12, CATION COTRANSPORTERS"/>
    <property type="match status" value="1"/>
</dbReference>
<dbReference type="GO" id="GO:0055075">
    <property type="term" value="P:potassium ion homeostasis"/>
    <property type="evidence" value="ECO:0007669"/>
    <property type="project" value="TreeGrafter"/>
</dbReference>
<keyword evidence="7" id="KW-1185">Reference proteome</keyword>
<accession>A0A4C1UV13</accession>
<comment type="subcellular location">
    <subcellularLocation>
        <location evidence="1">Membrane</location>
        <topology evidence="1">Multi-pass membrane protein</topology>
    </subcellularLocation>
</comment>